<feature type="DNA-binding region" description="H-T-H motif" evidence="4">
    <location>
        <begin position="34"/>
        <end position="53"/>
    </location>
</feature>
<sequence length="196" mass="21628">MTTLPSKPPSSETRQRVLEAAIACVRQWGIDKTSLLDIARQAGVTRPTVYRYFTSREDVLSAALLQSAAAMAQRLVAHLDGVADPAERFVRAILFLLDDVPKEPQLSVMTLSSLATYVSEDALINAEGFDLSLLLMKQIMTGVDMAEDAWREMTEATIRMLLSLLNMAGPVKRDAEAMRGFIIRRMLPMTGLALKS</sequence>
<dbReference type="InterPro" id="IPR009057">
    <property type="entry name" value="Homeodomain-like_sf"/>
</dbReference>
<dbReference type="InterPro" id="IPR050109">
    <property type="entry name" value="HTH-type_TetR-like_transc_reg"/>
</dbReference>
<evidence type="ECO:0000259" key="5">
    <source>
        <dbReference type="PROSITE" id="PS50977"/>
    </source>
</evidence>
<dbReference type="EMBL" id="QGLE01000004">
    <property type="protein sequence ID" value="PWR24312.1"/>
    <property type="molecule type" value="Genomic_DNA"/>
</dbReference>
<proteinExistence type="predicted"/>
<gene>
    <name evidence="6" type="ORF">DKG74_09365</name>
</gene>
<comment type="caution">
    <text evidence="6">The sequence shown here is derived from an EMBL/GenBank/DDBJ whole genome shotgun (WGS) entry which is preliminary data.</text>
</comment>
<evidence type="ECO:0000313" key="7">
    <source>
        <dbReference type="Proteomes" id="UP000245461"/>
    </source>
</evidence>
<keyword evidence="7" id="KW-1185">Reference proteome</keyword>
<dbReference type="Proteomes" id="UP000245461">
    <property type="component" value="Unassembled WGS sequence"/>
</dbReference>
<accession>A0A317ECE9</accession>
<protein>
    <recommendedName>
        <fullName evidence="5">HTH tetR-type domain-containing protein</fullName>
    </recommendedName>
</protein>
<dbReference type="InterPro" id="IPR001647">
    <property type="entry name" value="HTH_TetR"/>
</dbReference>
<evidence type="ECO:0000313" key="6">
    <source>
        <dbReference type="EMBL" id="PWR24312.1"/>
    </source>
</evidence>
<dbReference type="RefSeq" id="WP_109905016.1">
    <property type="nucleotide sequence ID" value="NZ_QGLE01000004.1"/>
</dbReference>
<evidence type="ECO:0000256" key="4">
    <source>
        <dbReference type="PROSITE-ProRule" id="PRU00335"/>
    </source>
</evidence>
<organism evidence="6 7">
    <name type="scientific">Zavarzinia aquatilis</name>
    <dbReference type="NCBI Taxonomy" id="2211142"/>
    <lineage>
        <taxon>Bacteria</taxon>
        <taxon>Pseudomonadati</taxon>
        <taxon>Pseudomonadota</taxon>
        <taxon>Alphaproteobacteria</taxon>
        <taxon>Rhodospirillales</taxon>
        <taxon>Zavarziniaceae</taxon>
        <taxon>Zavarzinia</taxon>
    </lineage>
</organism>
<dbReference type="Pfam" id="PF00440">
    <property type="entry name" value="TetR_N"/>
    <property type="match status" value="1"/>
</dbReference>
<dbReference type="PANTHER" id="PTHR30055">
    <property type="entry name" value="HTH-TYPE TRANSCRIPTIONAL REGULATOR RUTR"/>
    <property type="match status" value="1"/>
</dbReference>
<dbReference type="PANTHER" id="PTHR30055:SF234">
    <property type="entry name" value="HTH-TYPE TRANSCRIPTIONAL REGULATOR BETI"/>
    <property type="match status" value="1"/>
</dbReference>
<feature type="domain" description="HTH tetR-type" evidence="5">
    <location>
        <begin position="11"/>
        <end position="71"/>
    </location>
</feature>
<dbReference type="GO" id="GO:0003700">
    <property type="term" value="F:DNA-binding transcription factor activity"/>
    <property type="evidence" value="ECO:0007669"/>
    <property type="project" value="TreeGrafter"/>
</dbReference>
<keyword evidence="3" id="KW-0804">Transcription</keyword>
<dbReference type="PRINTS" id="PR00455">
    <property type="entry name" value="HTHTETR"/>
</dbReference>
<dbReference type="OrthoDB" id="70491at2"/>
<dbReference type="SUPFAM" id="SSF46689">
    <property type="entry name" value="Homeodomain-like"/>
    <property type="match status" value="1"/>
</dbReference>
<name>A0A317ECE9_9PROT</name>
<evidence type="ECO:0000256" key="1">
    <source>
        <dbReference type="ARBA" id="ARBA00023015"/>
    </source>
</evidence>
<dbReference type="PROSITE" id="PS50977">
    <property type="entry name" value="HTH_TETR_2"/>
    <property type="match status" value="1"/>
</dbReference>
<evidence type="ECO:0000256" key="3">
    <source>
        <dbReference type="ARBA" id="ARBA00023163"/>
    </source>
</evidence>
<evidence type="ECO:0000256" key="2">
    <source>
        <dbReference type="ARBA" id="ARBA00023125"/>
    </source>
</evidence>
<keyword evidence="2 4" id="KW-0238">DNA-binding</keyword>
<dbReference type="Gene3D" id="1.10.357.10">
    <property type="entry name" value="Tetracycline Repressor, domain 2"/>
    <property type="match status" value="1"/>
</dbReference>
<reference evidence="6 7" key="1">
    <citation type="submission" date="2018-05" db="EMBL/GenBank/DDBJ databases">
        <title>Zavarzinia sp. HR-AS.</title>
        <authorList>
            <person name="Lee Y."/>
            <person name="Jeon C.O."/>
        </authorList>
    </citation>
    <scope>NUCLEOTIDE SEQUENCE [LARGE SCALE GENOMIC DNA]</scope>
    <source>
        <strain evidence="6 7">HR-AS</strain>
    </source>
</reference>
<dbReference type="GO" id="GO:0000976">
    <property type="term" value="F:transcription cis-regulatory region binding"/>
    <property type="evidence" value="ECO:0007669"/>
    <property type="project" value="TreeGrafter"/>
</dbReference>
<keyword evidence="1" id="KW-0805">Transcription regulation</keyword>
<dbReference type="AlphaFoldDB" id="A0A317ECE9"/>